<dbReference type="PROSITE" id="PS01124">
    <property type="entry name" value="HTH_ARAC_FAMILY_2"/>
    <property type="match status" value="1"/>
</dbReference>
<dbReference type="InterPro" id="IPR018062">
    <property type="entry name" value="HTH_AraC-typ_CS"/>
</dbReference>
<evidence type="ECO:0000256" key="1">
    <source>
        <dbReference type="ARBA" id="ARBA00023015"/>
    </source>
</evidence>
<dbReference type="InterPro" id="IPR018060">
    <property type="entry name" value="HTH_AraC"/>
</dbReference>
<evidence type="ECO:0000313" key="6">
    <source>
        <dbReference type="Proteomes" id="UP001141950"/>
    </source>
</evidence>
<dbReference type="RefSeq" id="WP_257449565.1">
    <property type="nucleotide sequence ID" value="NZ_JANIPJ010000016.1"/>
</dbReference>
<keyword evidence="6" id="KW-1185">Reference proteome</keyword>
<dbReference type="AlphaFoldDB" id="A0A9X2MUV0"/>
<evidence type="ECO:0000256" key="2">
    <source>
        <dbReference type="ARBA" id="ARBA00023125"/>
    </source>
</evidence>
<dbReference type="PROSITE" id="PS00041">
    <property type="entry name" value="HTH_ARAC_FAMILY_1"/>
    <property type="match status" value="1"/>
</dbReference>
<name>A0A9X2MUV0_9BACL</name>
<gene>
    <name evidence="5" type="ORF">NQZ67_20515</name>
</gene>
<keyword evidence="3" id="KW-0804">Transcription</keyword>
<evidence type="ECO:0000256" key="3">
    <source>
        <dbReference type="ARBA" id="ARBA00023163"/>
    </source>
</evidence>
<evidence type="ECO:0000313" key="5">
    <source>
        <dbReference type="EMBL" id="MCR2806268.1"/>
    </source>
</evidence>
<dbReference type="GO" id="GO:0003700">
    <property type="term" value="F:DNA-binding transcription factor activity"/>
    <property type="evidence" value="ECO:0007669"/>
    <property type="project" value="InterPro"/>
</dbReference>
<proteinExistence type="predicted"/>
<dbReference type="GO" id="GO:0043565">
    <property type="term" value="F:sequence-specific DNA binding"/>
    <property type="evidence" value="ECO:0007669"/>
    <property type="project" value="InterPro"/>
</dbReference>
<feature type="domain" description="HTH araC/xylS-type" evidence="4">
    <location>
        <begin position="142"/>
        <end position="240"/>
    </location>
</feature>
<accession>A0A9X2MUV0</accession>
<evidence type="ECO:0000259" key="4">
    <source>
        <dbReference type="PROSITE" id="PS01124"/>
    </source>
</evidence>
<reference evidence="5" key="1">
    <citation type="submission" date="2022-08" db="EMBL/GenBank/DDBJ databases">
        <title>The genomic sequence of strain Paenibacillus sp. SCIV0701.</title>
        <authorList>
            <person name="Zhao H."/>
        </authorList>
    </citation>
    <scope>NUCLEOTIDE SEQUENCE</scope>
    <source>
        <strain evidence="5">SCIV0701</strain>
    </source>
</reference>
<dbReference type="PANTHER" id="PTHR43280:SF2">
    <property type="entry name" value="HTH-TYPE TRANSCRIPTIONAL REGULATOR EXSA"/>
    <property type="match status" value="1"/>
</dbReference>
<dbReference type="EMBL" id="JANIPJ010000016">
    <property type="protein sequence ID" value="MCR2806268.1"/>
    <property type="molecule type" value="Genomic_DNA"/>
</dbReference>
<organism evidence="5 6">
    <name type="scientific">Paenibacillus soyae</name>
    <dbReference type="NCBI Taxonomy" id="2969249"/>
    <lineage>
        <taxon>Bacteria</taxon>
        <taxon>Bacillati</taxon>
        <taxon>Bacillota</taxon>
        <taxon>Bacilli</taxon>
        <taxon>Bacillales</taxon>
        <taxon>Paenibacillaceae</taxon>
        <taxon>Paenibacillus</taxon>
    </lineage>
</organism>
<dbReference type="SUPFAM" id="SSF46689">
    <property type="entry name" value="Homeodomain-like"/>
    <property type="match status" value="2"/>
</dbReference>
<dbReference type="SMART" id="SM00342">
    <property type="entry name" value="HTH_ARAC"/>
    <property type="match status" value="1"/>
</dbReference>
<comment type="caution">
    <text evidence="5">The sequence shown here is derived from an EMBL/GenBank/DDBJ whole genome shotgun (WGS) entry which is preliminary data.</text>
</comment>
<dbReference type="InterPro" id="IPR009057">
    <property type="entry name" value="Homeodomain-like_sf"/>
</dbReference>
<dbReference type="Pfam" id="PF12833">
    <property type="entry name" value="HTH_18"/>
    <property type="match status" value="1"/>
</dbReference>
<keyword evidence="2" id="KW-0238">DNA-binding</keyword>
<keyword evidence="1" id="KW-0805">Transcription regulation</keyword>
<sequence length="246" mass="27995">MEAQKDFLIVALIQDGQGPCTIGSANIQAARGELYVIPFNEPVAPFFNGVEGASGPRVVHCAFRADDLGMAAPLLPMKWRIEEAYLEEMHALLREIAGAANKPSASCSENRLSAWTRFMDFLLSRPEHAELQTFEQDETPIRQALHFMGYRFMHPISIAEISKRVAMSTRHFQRTFKSITGKTYIQMLQEIRIRHSCGLLRFSRLSVQSIAESVGIYDMNYFYRLFRSYCGMTPAAFRHRYQGLDA</sequence>
<protein>
    <submittedName>
        <fullName evidence="5">AraC family transcriptional regulator</fullName>
    </submittedName>
</protein>
<dbReference type="Gene3D" id="1.10.10.60">
    <property type="entry name" value="Homeodomain-like"/>
    <property type="match status" value="2"/>
</dbReference>
<dbReference type="PANTHER" id="PTHR43280">
    <property type="entry name" value="ARAC-FAMILY TRANSCRIPTIONAL REGULATOR"/>
    <property type="match status" value="1"/>
</dbReference>
<dbReference type="Proteomes" id="UP001141950">
    <property type="component" value="Unassembled WGS sequence"/>
</dbReference>